<evidence type="ECO:0000256" key="3">
    <source>
        <dbReference type="ARBA" id="ARBA00022475"/>
    </source>
</evidence>
<gene>
    <name evidence="8" type="ORF">SAMN04488068_2897</name>
</gene>
<dbReference type="STRING" id="490188.SAMN04488068_2897"/>
<proteinExistence type="inferred from homology"/>
<evidence type="ECO:0000313" key="8">
    <source>
        <dbReference type="EMBL" id="SHH21287.1"/>
    </source>
</evidence>
<reference evidence="8 9" key="1">
    <citation type="submission" date="2016-11" db="EMBL/GenBank/DDBJ databases">
        <authorList>
            <person name="Jaros S."/>
            <person name="Januszkiewicz K."/>
            <person name="Wedrychowicz H."/>
        </authorList>
    </citation>
    <scope>NUCLEOTIDE SEQUENCE [LARGE SCALE GENOMIC DNA]</scope>
    <source>
        <strain evidence="8 9">CGMCC 1.7049</strain>
    </source>
</reference>
<evidence type="ECO:0000256" key="2">
    <source>
        <dbReference type="ARBA" id="ARBA00005779"/>
    </source>
</evidence>
<keyword evidence="5 7" id="KW-1133">Transmembrane helix</keyword>
<dbReference type="OrthoDB" id="5573330at2"/>
<dbReference type="AlphaFoldDB" id="A0A1M5R4F7"/>
<feature type="transmembrane region" description="Helical" evidence="7">
    <location>
        <begin position="76"/>
        <end position="98"/>
    </location>
</feature>
<comment type="similarity">
    <text evidence="2">Belongs to the UPF0719 family.</text>
</comment>
<evidence type="ECO:0000256" key="4">
    <source>
        <dbReference type="ARBA" id="ARBA00022692"/>
    </source>
</evidence>
<organism evidence="8 9">
    <name type="scientific">Hydrocarboniphaga daqingensis</name>
    <dbReference type="NCBI Taxonomy" id="490188"/>
    <lineage>
        <taxon>Bacteria</taxon>
        <taxon>Pseudomonadati</taxon>
        <taxon>Pseudomonadota</taxon>
        <taxon>Gammaproteobacteria</taxon>
        <taxon>Nevskiales</taxon>
        <taxon>Nevskiaceae</taxon>
        <taxon>Hydrocarboniphaga</taxon>
    </lineage>
</organism>
<dbReference type="GO" id="GO:0005886">
    <property type="term" value="C:plasma membrane"/>
    <property type="evidence" value="ECO:0007669"/>
    <property type="project" value="UniProtKB-SubCell"/>
</dbReference>
<feature type="transmembrane region" description="Helical" evidence="7">
    <location>
        <begin position="110"/>
        <end position="130"/>
    </location>
</feature>
<protein>
    <submittedName>
        <fullName evidence="8">Putative membrane protein</fullName>
    </submittedName>
</protein>
<comment type="subcellular location">
    <subcellularLocation>
        <location evidence="1">Cell membrane</location>
        <topology evidence="1">Multi-pass membrane protein</topology>
    </subcellularLocation>
</comment>
<dbReference type="InterPro" id="IPR007140">
    <property type="entry name" value="DUF350"/>
</dbReference>
<feature type="transmembrane region" description="Helical" evidence="7">
    <location>
        <begin position="44"/>
        <end position="64"/>
    </location>
</feature>
<keyword evidence="3" id="KW-1003">Cell membrane</keyword>
<dbReference type="RefSeq" id="WP_072898532.1">
    <property type="nucleotide sequence ID" value="NZ_FQWZ01000007.1"/>
</dbReference>
<evidence type="ECO:0000256" key="6">
    <source>
        <dbReference type="ARBA" id="ARBA00023136"/>
    </source>
</evidence>
<evidence type="ECO:0000313" key="9">
    <source>
        <dbReference type="Proteomes" id="UP000199758"/>
    </source>
</evidence>
<evidence type="ECO:0000256" key="7">
    <source>
        <dbReference type="SAM" id="Phobius"/>
    </source>
</evidence>
<dbReference type="PANTHER" id="PTHR40043">
    <property type="entry name" value="UPF0719 INNER MEMBRANE PROTEIN YJFL"/>
    <property type="match status" value="1"/>
</dbReference>
<dbReference type="Pfam" id="PF03994">
    <property type="entry name" value="DUF350"/>
    <property type="match status" value="1"/>
</dbReference>
<evidence type="ECO:0000256" key="5">
    <source>
        <dbReference type="ARBA" id="ARBA00022989"/>
    </source>
</evidence>
<evidence type="ECO:0000256" key="1">
    <source>
        <dbReference type="ARBA" id="ARBA00004651"/>
    </source>
</evidence>
<keyword evidence="9" id="KW-1185">Reference proteome</keyword>
<dbReference type="PANTHER" id="PTHR40043:SF1">
    <property type="entry name" value="UPF0719 INNER MEMBRANE PROTEIN YJFL"/>
    <property type="match status" value="1"/>
</dbReference>
<feature type="transmembrane region" description="Helical" evidence="7">
    <location>
        <begin position="12"/>
        <end position="32"/>
    </location>
</feature>
<sequence>MLSYLSSLPAFLTYWGFAVLATVAFVGIYLWITPQTELKLIAQGNRSAAISLSGVILGLVLPVASAVAHSVSLADLASWSAVAFAVQLVAYAVMRLMWRDLRSQIENDNGAVALLAAVVSVAAGVLNAAAMTY</sequence>
<name>A0A1M5R4F7_9GAMM</name>
<keyword evidence="6 7" id="KW-0472">Membrane</keyword>
<keyword evidence="4 7" id="KW-0812">Transmembrane</keyword>
<dbReference type="EMBL" id="FQWZ01000007">
    <property type="protein sequence ID" value="SHH21287.1"/>
    <property type="molecule type" value="Genomic_DNA"/>
</dbReference>
<dbReference type="Proteomes" id="UP000199758">
    <property type="component" value="Unassembled WGS sequence"/>
</dbReference>
<accession>A0A1M5R4F7</accession>